<dbReference type="EMBL" id="CM041542">
    <property type="protein sequence ID" value="KAI3365420.1"/>
    <property type="molecule type" value="Genomic_DNA"/>
</dbReference>
<dbReference type="Proteomes" id="UP000831701">
    <property type="component" value="Chromosome 12"/>
</dbReference>
<protein>
    <submittedName>
        <fullName evidence="1">Uncharacterized protein</fullName>
    </submittedName>
</protein>
<keyword evidence="2" id="KW-1185">Reference proteome</keyword>
<evidence type="ECO:0000313" key="1">
    <source>
        <dbReference type="EMBL" id="KAI3365420.1"/>
    </source>
</evidence>
<accession>A0ACB8WBM0</accession>
<name>A0ACB8WBM0_9TELE</name>
<sequence>MELDDVVLYQDDSGNSTVMSERVSGLASSIYREFERLIERYDEDVVKELMPLVVAVLENLDSVFAVNQEHEVELELLKEDNEQLVTQYEREKALRKHAEERYIAIEDSQDGEKKDLQSRLVMLESHTRQLELKTRNYADQISRLEEREAELKKEYNALHQRHTEMIHSYMEHLERTKHQHAVTEPSDTSTGTSAARTRKERPISMGIFQLSGTDGVTPDVQREPVDTPSEPWRFNNLSHPRSNTSLKDEMASANRGGSRSNQGSVSKSGTPVSLQGGGSKSNTPMSSQDGTSKSNTPTSTYGANSQSTTPLSPHDGVSTGTSPGSSVGGGSASATPMSTTASDVAVKSVGTPLQKQEVSDGLKKNLDRNSGKPESNKNIAAEQGQPGHAGQDSASTPLEGSDGADNLEKSEVQAIIESTPELDMDLDSCRGTSTPTKSGIENLAFDRNTDSLFEELSSAGNDLIGDMDEGADLLGMGREVEHLIQENTQLLETKNALNIVKNDLIARVDELSCEKEGLQGELDAVTQAKNKLEEKNKELEEELKKIRAELEEAKQKVKNDNEDDQSDVPTAQRKRFTRVEMARVLMERNQYKERLMELQEAVRWTEMIRFSRLFSSSSGAAKKPAVEAPVNVKYNAPTSQIQPSVKKRSSTLQQLPSDKSKAFDFLNEEVATDNVVSRREQKRAQYQQVKAHVQKEDGRVQAYGWSLPKKYKANGGQAEGKMKNLPVPVFLRPLDEKDVSMKLWCAAGVNLSGGKTRDGGSIVGASVFYSDVPGPVSPKKKIGSQSSLDKLDQELKDQQKELRLQEELSSLVWICTSTQSTTKAVVIDANQPGNILESFFVCNSHVLCIASVPGARETDYPAGEEVAPNSETEPAGDGSSQSTSSSSAGGDGVLGGITVVGCEAEGATAVPQTAGSSGKDEENESRPAEEATEAIEASAGPANQRESLRGVYTEHVFTDPLGAQQTAEAPANYSQSRESDLLKDGVSSNPSAEEQDLMREEAQKMSSVLPTMWLGAQNGCVYVHSSVAQWKKCLHSIKLKDSVLGIVHVKGRVLVGLSDGTLAIFHRGVDGQWDLTNYHLLDLGRPHHSIRCMTVVHDKVWCGYRNKIYVVQPKAMKIEKSFDAHPRKDSQVRLLAWDGDGIWVSIRLDSTLRLFHAHTFQHLQDVDIEPYVSKMLGTGKLGFSFVRITALMVSCNRLWIGTGNGVIISIPLTETANKVTKAASNQSGSAVRVYGDDSSDKVTAGTFIPYCSMAHAQLCFHGHRDAVKFFTAAPGHAVPSASGGGEAGGDKATDATSQEGTKSMLVMSGGEGYIDFRMGDEDGEAEEGEDAPMKLQPFLAKAERSHLIVWQILSSEE</sequence>
<evidence type="ECO:0000313" key="2">
    <source>
        <dbReference type="Proteomes" id="UP000831701"/>
    </source>
</evidence>
<gene>
    <name evidence="1" type="ORF">L3Q82_010495</name>
</gene>
<reference evidence="1" key="1">
    <citation type="submission" date="2022-04" db="EMBL/GenBank/DDBJ databases">
        <title>Jade perch genome.</title>
        <authorList>
            <person name="Chao B."/>
        </authorList>
    </citation>
    <scope>NUCLEOTIDE SEQUENCE</scope>
    <source>
        <strain evidence="1">CB-2022</strain>
    </source>
</reference>
<proteinExistence type="predicted"/>
<organism evidence="1 2">
    <name type="scientific">Scortum barcoo</name>
    <name type="common">barcoo grunter</name>
    <dbReference type="NCBI Taxonomy" id="214431"/>
    <lineage>
        <taxon>Eukaryota</taxon>
        <taxon>Metazoa</taxon>
        <taxon>Chordata</taxon>
        <taxon>Craniata</taxon>
        <taxon>Vertebrata</taxon>
        <taxon>Euteleostomi</taxon>
        <taxon>Actinopterygii</taxon>
        <taxon>Neopterygii</taxon>
        <taxon>Teleostei</taxon>
        <taxon>Neoteleostei</taxon>
        <taxon>Acanthomorphata</taxon>
        <taxon>Eupercaria</taxon>
        <taxon>Centrarchiformes</taxon>
        <taxon>Terapontoidei</taxon>
        <taxon>Terapontidae</taxon>
        <taxon>Scortum</taxon>
    </lineage>
</organism>
<comment type="caution">
    <text evidence="1">The sequence shown here is derived from an EMBL/GenBank/DDBJ whole genome shotgun (WGS) entry which is preliminary data.</text>
</comment>